<feature type="compositionally biased region" description="Low complexity" evidence="1">
    <location>
        <begin position="322"/>
        <end position="333"/>
    </location>
</feature>
<organism evidence="2 3">
    <name type="scientific">Panagrolaimus davidi</name>
    <dbReference type="NCBI Taxonomy" id="227884"/>
    <lineage>
        <taxon>Eukaryota</taxon>
        <taxon>Metazoa</taxon>
        <taxon>Ecdysozoa</taxon>
        <taxon>Nematoda</taxon>
        <taxon>Chromadorea</taxon>
        <taxon>Rhabditida</taxon>
        <taxon>Tylenchina</taxon>
        <taxon>Panagrolaimomorpha</taxon>
        <taxon>Panagrolaimoidea</taxon>
        <taxon>Panagrolaimidae</taxon>
        <taxon>Panagrolaimus</taxon>
    </lineage>
</organism>
<feature type="compositionally biased region" description="Pro residues" evidence="1">
    <location>
        <begin position="334"/>
        <end position="351"/>
    </location>
</feature>
<protein>
    <submittedName>
        <fullName evidence="3">Uncharacterized protein</fullName>
    </submittedName>
</protein>
<reference evidence="3" key="1">
    <citation type="submission" date="2022-11" db="UniProtKB">
        <authorList>
            <consortium name="WormBaseParasite"/>
        </authorList>
    </citation>
    <scope>IDENTIFICATION</scope>
</reference>
<keyword evidence="2" id="KW-1185">Reference proteome</keyword>
<evidence type="ECO:0000256" key="1">
    <source>
        <dbReference type="SAM" id="MobiDB-lite"/>
    </source>
</evidence>
<evidence type="ECO:0000313" key="3">
    <source>
        <dbReference type="WBParaSite" id="PDA_v2.g17446.t1"/>
    </source>
</evidence>
<evidence type="ECO:0000313" key="2">
    <source>
        <dbReference type="Proteomes" id="UP000887578"/>
    </source>
</evidence>
<feature type="region of interest" description="Disordered" evidence="1">
    <location>
        <begin position="1"/>
        <end position="111"/>
    </location>
</feature>
<dbReference type="AlphaFoldDB" id="A0A914PGN8"/>
<feature type="region of interest" description="Disordered" evidence="1">
    <location>
        <begin position="322"/>
        <end position="385"/>
    </location>
</feature>
<accession>A0A914PGN8</accession>
<sequence>MEEKSSTRARRSTKNRETYSPSRYDTPITRQPRKSTNTESKSSPASAKLPAPHTSLPPPTPSTPSVDNNKSLQPSSSTSTSNANKNKNSTLKLPPSKRTKSLLKLSKLPPKEEIFTPREIIPIKTESPKVGPIQDNVIAAPPPPPQRQTPFDFSNIATQNLPDRRNKSKSVYQMGLLPRTTPIVRPSRHKRKQEQTPDKESSVLSTSPVVIKEEQPSSVEESSIEPSTSSTPAMAFSSSKSPARRNKKSNPYALLPASYKCPKEELSESTRKSTASLSPIPMESTKSPTPTESIKSSPSLPKESTPLPQTVVDVVEEPIPDEAAVPVIPSAADIPPPPPSTTDMPPPPPPQEAATFIPPLLPPPKPAPFDFSNPTANELPERRNKSKSVFEIAPLLYKKETVRRPRKQSIKKVSVSENDNSGGTMTAENVIIEEAAADSINNAGGEKNDNNTVLKIAKATIKSNVSGIKKKRRKRPLRLTMKKKKHSRTSFAAEIYDEEIVQEEGNEEEYDKADFDDDASEDEAIIECELENYGDHSAQFLSNLHPDLQASFKHYENDDGSYFTRFVLYGNTIKEDTEKPSEDMAVDSSEYPKYLDVFFNASTRIIDLCNDRLKETGALDIFPTERLNVKSALEILETKFNKENLCDIFIYGLSEIHKIIFQSKTQNLPLPKMYIKCRDIATLIAHSFISYPTELLFIFHRFFLTHLDVDALIVYMVLCRFVNQVFKISNVLKVFTAPYLNEINTFFVETIKQNIVDPFREMIYKIDREFLTKDVVVVALVCNDVASDQYLSFQKLMLWFNTGFRKMGAIVESMTLSADWNNPELVEISAYNAIAMIQSYFKFIIETYPTSNLIVVNYGDPSMFFYHAIHFVERVLGVINIAFPTSSYIDEVEHVRGGVEDTILNMTYCPSLFVIGEKAENSEISHYDQILKHYKSEQAGLIIVGDADDALTVSSKLLLSYGITPACIKRILLVSAFLDVMWNKVLRN</sequence>
<feature type="compositionally biased region" description="Low complexity" evidence="1">
    <location>
        <begin position="216"/>
        <end position="232"/>
    </location>
</feature>
<feature type="compositionally biased region" description="Basic and acidic residues" evidence="1">
    <location>
        <begin position="261"/>
        <end position="271"/>
    </location>
</feature>
<feature type="compositionally biased region" description="Polar residues" evidence="1">
    <location>
        <begin position="284"/>
        <end position="299"/>
    </location>
</feature>
<feature type="compositionally biased region" description="Low complexity" evidence="1">
    <location>
        <begin position="40"/>
        <end position="54"/>
    </location>
</feature>
<dbReference type="Proteomes" id="UP000887578">
    <property type="component" value="Unplaced"/>
</dbReference>
<feature type="compositionally biased region" description="Low complexity" evidence="1">
    <location>
        <begin position="63"/>
        <end position="94"/>
    </location>
</feature>
<feature type="region of interest" description="Disordered" evidence="1">
    <location>
        <begin position="124"/>
        <end position="306"/>
    </location>
</feature>
<feature type="compositionally biased region" description="Polar residues" evidence="1">
    <location>
        <begin position="148"/>
        <end position="161"/>
    </location>
</feature>
<name>A0A914PGN8_9BILA</name>
<proteinExistence type="predicted"/>
<dbReference type="WBParaSite" id="PDA_v2.g17446.t1">
    <property type="protein sequence ID" value="PDA_v2.g17446.t1"/>
    <property type="gene ID" value="PDA_v2.g17446"/>
</dbReference>